<gene>
    <name evidence="5" type="ORF">PIB30_102044</name>
</gene>
<reference evidence="5 6" key="1">
    <citation type="journal article" date="2023" name="Plants (Basel)">
        <title>Bridging the Gap: Combining Genomics and Transcriptomics Approaches to Understand Stylosanthes scabra, an Orphan Legume from the Brazilian Caatinga.</title>
        <authorList>
            <person name="Ferreira-Neto J.R.C."/>
            <person name="da Silva M.D."/>
            <person name="Binneck E."/>
            <person name="de Melo N.F."/>
            <person name="da Silva R.H."/>
            <person name="de Melo A.L.T.M."/>
            <person name="Pandolfi V."/>
            <person name="Bustamante F.O."/>
            <person name="Brasileiro-Vidal A.C."/>
            <person name="Benko-Iseppon A.M."/>
        </authorList>
    </citation>
    <scope>NUCLEOTIDE SEQUENCE [LARGE SCALE GENOMIC DNA]</scope>
    <source>
        <tissue evidence="5">Leaves</tissue>
    </source>
</reference>
<proteinExistence type="inferred from homology"/>
<feature type="domain" description="Exocyst complex subunit Exo70 C-terminal" evidence="4">
    <location>
        <begin position="12"/>
        <end position="237"/>
    </location>
</feature>
<evidence type="ECO:0000313" key="6">
    <source>
        <dbReference type="Proteomes" id="UP001341840"/>
    </source>
</evidence>
<evidence type="ECO:0000256" key="3">
    <source>
        <dbReference type="RuleBase" id="RU365026"/>
    </source>
</evidence>
<keyword evidence="6" id="KW-1185">Reference proteome</keyword>
<keyword evidence="3" id="KW-0268">Exocytosis</keyword>
<dbReference type="InterPro" id="IPR004140">
    <property type="entry name" value="Exo70"/>
</dbReference>
<dbReference type="Pfam" id="PF03081">
    <property type="entry name" value="Exo70_C"/>
    <property type="match status" value="1"/>
</dbReference>
<accession>A0ABU6WXI0</accession>
<protein>
    <recommendedName>
        <fullName evidence="3">Exocyst subunit Exo70 family protein</fullName>
    </recommendedName>
</protein>
<comment type="caution">
    <text evidence="5">The sequence shown here is derived from an EMBL/GenBank/DDBJ whole genome shotgun (WGS) entry which is preliminary data.</text>
</comment>
<dbReference type="Proteomes" id="UP001341840">
    <property type="component" value="Unassembled WGS sequence"/>
</dbReference>
<comment type="similarity">
    <text evidence="1 3">Belongs to the EXO70 family.</text>
</comment>
<evidence type="ECO:0000313" key="5">
    <source>
        <dbReference type="EMBL" id="MED6190062.1"/>
    </source>
</evidence>
<evidence type="ECO:0000256" key="2">
    <source>
        <dbReference type="ARBA" id="ARBA00022448"/>
    </source>
</evidence>
<dbReference type="PANTHER" id="PTHR12542:SF180">
    <property type="entry name" value="EXOCYST SUBUNIT EXO70 FAMILY PROTEIN"/>
    <property type="match status" value="1"/>
</dbReference>
<keyword evidence="2 3" id="KW-0813">Transport</keyword>
<organism evidence="5 6">
    <name type="scientific">Stylosanthes scabra</name>
    <dbReference type="NCBI Taxonomy" id="79078"/>
    <lineage>
        <taxon>Eukaryota</taxon>
        <taxon>Viridiplantae</taxon>
        <taxon>Streptophyta</taxon>
        <taxon>Embryophyta</taxon>
        <taxon>Tracheophyta</taxon>
        <taxon>Spermatophyta</taxon>
        <taxon>Magnoliopsida</taxon>
        <taxon>eudicotyledons</taxon>
        <taxon>Gunneridae</taxon>
        <taxon>Pentapetalae</taxon>
        <taxon>rosids</taxon>
        <taxon>fabids</taxon>
        <taxon>Fabales</taxon>
        <taxon>Fabaceae</taxon>
        <taxon>Papilionoideae</taxon>
        <taxon>50 kb inversion clade</taxon>
        <taxon>dalbergioids sensu lato</taxon>
        <taxon>Dalbergieae</taxon>
        <taxon>Pterocarpus clade</taxon>
        <taxon>Stylosanthes</taxon>
    </lineage>
</organism>
<evidence type="ECO:0000259" key="4">
    <source>
        <dbReference type="Pfam" id="PF03081"/>
    </source>
</evidence>
<name>A0ABU6WXI0_9FABA</name>
<sequence length="244" mass="28903">MKNMIFCSKKAKLFFPNGGIHPITNEVLAYVQLFCQSQEKWEPVLQQYLLGSDRAGTSISFSAEMVSMLKHLERKLRTNSKNYKDPALCYFSMMINRRYIQNFLEDMHLITYLSNDWVQNNKQKVQENFELYYRSSWNKVVDYLKLYNNESLVPAVDAESMKEKLILFNSHFKKICALQSTWFLFEEKIRKEIITSLENMLLPAYGKFIGKFQDVLAKDAYEYIEYGMFDIQARLNDLFRGSRN</sequence>
<evidence type="ECO:0000256" key="1">
    <source>
        <dbReference type="ARBA" id="ARBA00006756"/>
    </source>
</evidence>
<dbReference type="InterPro" id="IPR046364">
    <property type="entry name" value="Exo70_C"/>
</dbReference>
<comment type="function">
    <text evidence="3">Component of the exocyst complex.</text>
</comment>
<dbReference type="PANTHER" id="PTHR12542">
    <property type="entry name" value="EXOCYST COMPLEX PROTEIN EXO70"/>
    <property type="match status" value="1"/>
</dbReference>
<dbReference type="Gene3D" id="1.20.1280.170">
    <property type="entry name" value="Exocyst complex component Exo70"/>
    <property type="match status" value="1"/>
</dbReference>
<dbReference type="EMBL" id="JASCZI010184321">
    <property type="protein sequence ID" value="MED6190062.1"/>
    <property type="molecule type" value="Genomic_DNA"/>
</dbReference>
<keyword evidence="3" id="KW-0653">Protein transport</keyword>
<dbReference type="InterPro" id="IPR016159">
    <property type="entry name" value="Cullin_repeat-like_dom_sf"/>
</dbReference>
<dbReference type="SUPFAM" id="SSF74788">
    <property type="entry name" value="Cullin repeat-like"/>
    <property type="match status" value="1"/>
</dbReference>